<organism evidence="1 2">
    <name type="scientific">Microbacterium aoyamense</name>
    <dbReference type="NCBI Taxonomy" id="344166"/>
    <lineage>
        <taxon>Bacteria</taxon>
        <taxon>Bacillati</taxon>
        <taxon>Actinomycetota</taxon>
        <taxon>Actinomycetes</taxon>
        <taxon>Micrococcales</taxon>
        <taxon>Microbacteriaceae</taxon>
        <taxon>Microbacterium</taxon>
    </lineage>
</organism>
<evidence type="ECO:0000313" key="2">
    <source>
        <dbReference type="Proteomes" id="UP001501343"/>
    </source>
</evidence>
<dbReference type="Proteomes" id="UP001501343">
    <property type="component" value="Unassembled WGS sequence"/>
</dbReference>
<dbReference type="EMBL" id="BAAAOF010000002">
    <property type="protein sequence ID" value="GAA1915429.1"/>
    <property type="molecule type" value="Genomic_DNA"/>
</dbReference>
<protein>
    <submittedName>
        <fullName evidence="1">Uncharacterized protein</fullName>
    </submittedName>
</protein>
<reference evidence="1 2" key="1">
    <citation type="journal article" date="2019" name="Int. J. Syst. Evol. Microbiol.">
        <title>The Global Catalogue of Microorganisms (GCM) 10K type strain sequencing project: providing services to taxonomists for standard genome sequencing and annotation.</title>
        <authorList>
            <consortium name="The Broad Institute Genomics Platform"/>
            <consortium name="The Broad Institute Genome Sequencing Center for Infectious Disease"/>
            <person name="Wu L."/>
            <person name="Ma J."/>
        </authorList>
    </citation>
    <scope>NUCLEOTIDE SEQUENCE [LARGE SCALE GENOMIC DNA]</scope>
    <source>
        <strain evidence="1 2">JCM 14900</strain>
    </source>
</reference>
<name>A0ABN2P9N8_9MICO</name>
<sequence>MTVMNPLLLSVVHTAHTVDSLELALDAAHKALDDAIAAAIAGGVTVAEIEEASGVEVTRPDRA</sequence>
<accession>A0ABN2P9N8</accession>
<comment type="caution">
    <text evidence="1">The sequence shown here is derived from an EMBL/GenBank/DDBJ whole genome shotgun (WGS) entry which is preliminary data.</text>
</comment>
<keyword evidence="2" id="KW-1185">Reference proteome</keyword>
<evidence type="ECO:0000313" key="1">
    <source>
        <dbReference type="EMBL" id="GAA1915429.1"/>
    </source>
</evidence>
<gene>
    <name evidence="1" type="ORF">GCM10009775_04890</name>
</gene>
<proteinExistence type="predicted"/>